<protein>
    <submittedName>
        <fullName evidence="2">Uncharacterized protein</fullName>
    </submittedName>
</protein>
<proteinExistence type="predicted"/>
<reference evidence="2" key="1">
    <citation type="submission" date="2020-04" db="EMBL/GenBank/DDBJ databases">
        <authorList>
            <person name="Chiriac C."/>
            <person name="Salcher M."/>
            <person name="Ghai R."/>
            <person name="Kavagutti S V."/>
        </authorList>
    </citation>
    <scope>NUCLEOTIDE SEQUENCE</scope>
</reference>
<gene>
    <name evidence="1" type="ORF">UFOVP127_32</name>
    <name evidence="2" type="ORF">UFOVP276_138</name>
</gene>
<name>A0A6J5LNG2_9CAUD</name>
<dbReference type="EMBL" id="LR796294">
    <property type="protein sequence ID" value="CAB4135182.1"/>
    <property type="molecule type" value="Genomic_DNA"/>
</dbReference>
<evidence type="ECO:0000313" key="2">
    <source>
        <dbReference type="EMBL" id="CAB4135182.1"/>
    </source>
</evidence>
<evidence type="ECO:0000313" key="1">
    <source>
        <dbReference type="EMBL" id="CAB4130901.1"/>
    </source>
</evidence>
<accession>A0A6J5LNG2</accession>
<sequence>MSDQTTEGTTTLDPIMIRDIENLILAKQLADTESKLAQMLVQESARKQKDVQVIEASIMAKLEKQVGRKLLGKIELLDKEAGLCKLT</sequence>
<organism evidence="2">
    <name type="scientific">uncultured Caudovirales phage</name>
    <dbReference type="NCBI Taxonomy" id="2100421"/>
    <lineage>
        <taxon>Viruses</taxon>
        <taxon>Duplodnaviria</taxon>
        <taxon>Heunggongvirae</taxon>
        <taxon>Uroviricota</taxon>
        <taxon>Caudoviricetes</taxon>
        <taxon>Peduoviridae</taxon>
        <taxon>Maltschvirus</taxon>
        <taxon>Maltschvirus maltsch</taxon>
    </lineage>
</organism>
<dbReference type="EMBL" id="LR796249">
    <property type="protein sequence ID" value="CAB4130901.1"/>
    <property type="molecule type" value="Genomic_DNA"/>
</dbReference>